<evidence type="ECO:0000313" key="2">
    <source>
        <dbReference type="EMBL" id="PIV63345.1"/>
    </source>
</evidence>
<protein>
    <recommendedName>
        <fullName evidence="1">LysM domain-containing protein</fullName>
    </recommendedName>
</protein>
<organism evidence="2 3">
    <name type="scientific">bacterium (Candidatus Ratteibacteria) CG01_land_8_20_14_3_00_40_19</name>
    <dbReference type="NCBI Taxonomy" id="2014290"/>
    <lineage>
        <taxon>Bacteria</taxon>
        <taxon>Candidatus Ratteibacteria</taxon>
    </lineage>
</organism>
<dbReference type="Pfam" id="PF01551">
    <property type="entry name" value="Peptidase_M23"/>
    <property type="match status" value="1"/>
</dbReference>
<dbReference type="GO" id="GO:0004222">
    <property type="term" value="F:metalloendopeptidase activity"/>
    <property type="evidence" value="ECO:0007669"/>
    <property type="project" value="TreeGrafter"/>
</dbReference>
<name>A0A2M7E6L7_9BACT</name>
<evidence type="ECO:0000259" key="1">
    <source>
        <dbReference type="PROSITE" id="PS51782"/>
    </source>
</evidence>
<dbReference type="InterPro" id="IPR036779">
    <property type="entry name" value="LysM_dom_sf"/>
</dbReference>
<proteinExistence type="predicted"/>
<dbReference type="Gene3D" id="2.70.70.10">
    <property type="entry name" value="Glucose Permease (Domain IIA)"/>
    <property type="match status" value="1"/>
</dbReference>
<dbReference type="PANTHER" id="PTHR21666">
    <property type="entry name" value="PEPTIDASE-RELATED"/>
    <property type="match status" value="1"/>
</dbReference>
<dbReference type="PROSITE" id="PS51257">
    <property type="entry name" value="PROKAR_LIPOPROTEIN"/>
    <property type="match status" value="1"/>
</dbReference>
<dbReference type="InterPro" id="IPR018392">
    <property type="entry name" value="LysM"/>
</dbReference>
<accession>A0A2M7E6L7</accession>
<gene>
    <name evidence="2" type="ORF">COS11_07900</name>
</gene>
<dbReference type="Gene3D" id="3.10.350.10">
    <property type="entry name" value="LysM domain"/>
    <property type="match status" value="1"/>
</dbReference>
<sequence>MKIKSIKILTVFFLILSGCTIRLIPSRPTSYSKNGEYHRVKKGENLYRISQHYGISVEAIKRANHLRSDRVYVGQRLSIPQGVKAERIPVDKIKKEYSIVKLEKGEFLWPAKGKVVRKFGEENDGIDILLAPKAKVVASKKGKVSFCDATKGYGMTIIIDHQNGYYSVYAQEIVPSVKKGEIVSQGAEIARMKDQEKEPLLHFEIRRGVEPVDPLFYLGD</sequence>
<dbReference type="PANTHER" id="PTHR21666:SF270">
    <property type="entry name" value="MUREIN HYDROLASE ACTIVATOR ENVC"/>
    <property type="match status" value="1"/>
</dbReference>
<dbReference type="CDD" id="cd00118">
    <property type="entry name" value="LysM"/>
    <property type="match status" value="1"/>
</dbReference>
<dbReference type="CDD" id="cd12797">
    <property type="entry name" value="M23_peptidase"/>
    <property type="match status" value="1"/>
</dbReference>
<evidence type="ECO:0000313" key="3">
    <source>
        <dbReference type="Proteomes" id="UP000228886"/>
    </source>
</evidence>
<dbReference type="InterPro" id="IPR016047">
    <property type="entry name" value="M23ase_b-sheet_dom"/>
</dbReference>
<dbReference type="EMBL" id="PETL01000378">
    <property type="protein sequence ID" value="PIV63345.1"/>
    <property type="molecule type" value="Genomic_DNA"/>
</dbReference>
<dbReference type="SMART" id="SM00257">
    <property type="entry name" value="LysM"/>
    <property type="match status" value="1"/>
</dbReference>
<dbReference type="AlphaFoldDB" id="A0A2M7E6L7"/>
<dbReference type="PROSITE" id="PS51782">
    <property type="entry name" value="LYSM"/>
    <property type="match status" value="1"/>
</dbReference>
<dbReference type="InterPro" id="IPR011055">
    <property type="entry name" value="Dup_hybrid_motif"/>
</dbReference>
<comment type="caution">
    <text evidence="2">The sequence shown here is derived from an EMBL/GenBank/DDBJ whole genome shotgun (WGS) entry which is preliminary data.</text>
</comment>
<reference evidence="3" key="1">
    <citation type="submission" date="2017-09" db="EMBL/GenBank/DDBJ databases">
        <title>Depth-based differentiation of microbial function through sediment-hosted aquifers and enrichment of novel symbionts in the deep terrestrial subsurface.</title>
        <authorList>
            <person name="Probst A.J."/>
            <person name="Ladd B."/>
            <person name="Jarett J.K."/>
            <person name="Geller-Mcgrath D.E."/>
            <person name="Sieber C.M.K."/>
            <person name="Emerson J.B."/>
            <person name="Anantharaman K."/>
            <person name="Thomas B.C."/>
            <person name="Malmstrom R."/>
            <person name="Stieglmeier M."/>
            <person name="Klingl A."/>
            <person name="Woyke T."/>
            <person name="Ryan C.M."/>
            <person name="Banfield J.F."/>
        </authorList>
    </citation>
    <scope>NUCLEOTIDE SEQUENCE [LARGE SCALE GENOMIC DNA]</scope>
</reference>
<dbReference type="Pfam" id="PF01476">
    <property type="entry name" value="LysM"/>
    <property type="match status" value="1"/>
</dbReference>
<dbReference type="InterPro" id="IPR050570">
    <property type="entry name" value="Cell_wall_metabolism_enzyme"/>
</dbReference>
<dbReference type="SUPFAM" id="SSF51261">
    <property type="entry name" value="Duplicated hybrid motif"/>
    <property type="match status" value="1"/>
</dbReference>
<dbReference type="Proteomes" id="UP000228886">
    <property type="component" value="Unassembled WGS sequence"/>
</dbReference>
<feature type="domain" description="LysM" evidence="1">
    <location>
        <begin position="36"/>
        <end position="79"/>
    </location>
</feature>